<reference evidence="1 2" key="1">
    <citation type="submission" date="2018-08" db="EMBL/GenBank/DDBJ databases">
        <title>A genome reference for cultivated species of the human gut microbiota.</title>
        <authorList>
            <person name="Zou Y."/>
            <person name="Xue W."/>
            <person name="Luo G."/>
        </authorList>
    </citation>
    <scope>NUCLEOTIDE SEQUENCE [LARGE SCALE GENOMIC DNA]</scope>
    <source>
        <strain evidence="1 2">OM06-4</strain>
    </source>
</reference>
<evidence type="ECO:0000313" key="2">
    <source>
        <dbReference type="Proteomes" id="UP000261032"/>
    </source>
</evidence>
<dbReference type="AlphaFoldDB" id="A0A3E3E8I5"/>
<proteinExistence type="predicted"/>
<gene>
    <name evidence="1" type="ORF">DXB93_17340</name>
</gene>
<dbReference type="Pfam" id="PF13692">
    <property type="entry name" value="Glyco_trans_1_4"/>
    <property type="match status" value="1"/>
</dbReference>
<dbReference type="Proteomes" id="UP000261032">
    <property type="component" value="Unassembled WGS sequence"/>
</dbReference>
<keyword evidence="1" id="KW-0808">Transferase</keyword>
<comment type="caution">
    <text evidence="1">The sequence shown here is derived from an EMBL/GenBank/DDBJ whole genome shotgun (WGS) entry which is preliminary data.</text>
</comment>
<dbReference type="SUPFAM" id="SSF53756">
    <property type="entry name" value="UDP-Glycosyltransferase/glycogen phosphorylase"/>
    <property type="match status" value="1"/>
</dbReference>
<evidence type="ECO:0000313" key="1">
    <source>
        <dbReference type="EMBL" id="RGD78466.1"/>
    </source>
</evidence>
<dbReference type="GO" id="GO:0016740">
    <property type="term" value="F:transferase activity"/>
    <property type="evidence" value="ECO:0007669"/>
    <property type="project" value="UniProtKB-KW"/>
</dbReference>
<protein>
    <submittedName>
        <fullName evidence="1">Glycosyltransferase family 1 protein</fullName>
    </submittedName>
</protein>
<dbReference type="RefSeq" id="WP_117582576.1">
    <property type="nucleotide sequence ID" value="NZ_JADPBR010000035.1"/>
</dbReference>
<name>A0A3E3E8I5_9FIRM</name>
<organism evidence="1 2">
    <name type="scientific">Thomasclavelia ramosa</name>
    <dbReference type="NCBI Taxonomy" id="1547"/>
    <lineage>
        <taxon>Bacteria</taxon>
        <taxon>Bacillati</taxon>
        <taxon>Bacillota</taxon>
        <taxon>Erysipelotrichia</taxon>
        <taxon>Erysipelotrichales</taxon>
        <taxon>Coprobacillaceae</taxon>
        <taxon>Thomasclavelia</taxon>
    </lineage>
</organism>
<dbReference type="Gene3D" id="3.40.50.2000">
    <property type="entry name" value="Glycogen Phosphorylase B"/>
    <property type="match status" value="2"/>
</dbReference>
<dbReference type="EMBL" id="QUSL01000047">
    <property type="protein sequence ID" value="RGD78466.1"/>
    <property type="molecule type" value="Genomic_DNA"/>
</dbReference>
<sequence length="398" mass="45647">MKIVIYLGVLFMPDKNAAAHRAAMFSKMILELGFQPVVIGMNENLNEEKKDIISTKRIIDEYTLFETAYPKDAYQWLRMITSITEIKKVINYYGENNIEAIIAMDYFSIGLIKLVNYCSNKQISIIGDSVDWFEKSKEHSIKGIIKNIDTNIRMKLIYKKYIKNMITISSFLFNEYSKTCNNIVEIPGAVLKQNFIYQDFDIDFDNQKINLCFVGAPGNKCEKEKIDWLISIICSLNKYNGNKFKFYIAGIDKETLLKYRTDLFIYDNIDSSIVFLGKISHDKCLSLVSKCDFSTIIREDTLLSRAGFPTKLAESFNCGTPVIVTPSSNIKEYINTNYGFVSKSCEYEDVKLLLKEVESVNKESINDMKSVIKSENPLAYSKFTDELSKVINNSKKGK</sequence>
<accession>A0A3E3E8I5</accession>